<dbReference type="InterPro" id="IPR045330">
    <property type="entry name" value="TRM3/TARBP1"/>
</dbReference>
<dbReference type="PANTHER" id="PTHR12029">
    <property type="entry name" value="RNA METHYLTRANSFERASE"/>
    <property type="match status" value="1"/>
</dbReference>
<dbReference type="GO" id="GO:0016423">
    <property type="term" value="F:tRNA (guanine) methyltransferase activity"/>
    <property type="evidence" value="ECO:0007669"/>
    <property type="project" value="TreeGrafter"/>
</dbReference>
<dbReference type="GeneID" id="110978164"/>
<evidence type="ECO:0000313" key="3">
    <source>
        <dbReference type="RefSeq" id="XP_022088632.1"/>
    </source>
</evidence>
<dbReference type="InterPro" id="IPR056921">
    <property type="entry name" value="TARBP1_dom"/>
</dbReference>
<dbReference type="GO" id="GO:0030488">
    <property type="term" value="P:tRNA methylation"/>
    <property type="evidence" value="ECO:0007669"/>
    <property type="project" value="TreeGrafter"/>
</dbReference>
<keyword evidence="2" id="KW-1185">Reference proteome</keyword>
<proteinExistence type="predicted"/>
<dbReference type="RefSeq" id="XP_022088632.1">
    <property type="nucleotide sequence ID" value="XM_022232940.1"/>
</dbReference>
<keyword evidence="3" id="KW-0808">Transferase</keyword>
<protein>
    <submittedName>
        <fullName evidence="3">Probable methyltransferase TARBP1 isoform X1</fullName>
    </submittedName>
</protein>
<dbReference type="CTD" id="6894"/>
<keyword evidence="3" id="KW-0489">Methyltransferase</keyword>
<dbReference type="OrthoDB" id="241340at2759"/>
<name>A0A8B7Y7U9_ACAPL</name>
<dbReference type="KEGG" id="aplc:110978164"/>
<dbReference type="Pfam" id="PF25050">
    <property type="entry name" value="TARBP1"/>
    <property type="match status" value="1"/>
</dbReference>
<reference evidence="3" key="1">
    <citation type="submission" date="2025-08" db="UniProtKB">
        <authorList>
            <consortium name="RefSeq"/>
        </authorList>
    </citation>
    <scope>IDENTIFICATION</scope>
</reference>
<organism evidence="2 3">
    <name type="scientific">Acanthaster planci</name>
    <name type="common">Crown-of-thorns starfish</name>
    <dbReference type="NCBI Taxonomy" id="133434"/>
    <lineage>
        <taxon>Eukaryota</taxon>
        <taxon>Metazoa</taxon>
        <taxon>Echinodermata</taxon>
        <taxon>Eleutherozoa</taxon>
        <taxon>Asterozoa</taxon>
        <taxon>Asteroidea</taxon>
        <taxon>Valvatacea</taxon>
        <taxon>Valvatida</taxon>
        <taxon>Acanthasteridae</taxon>
        <taxon>Acanthaster</taxon>
    </lineage>
</organism>
<sequence>MWKLDLVELQCYVATDTCIKSSAIWEWCILNYTVSNMSLNIVHLLGNSQAFDMKELLNFSIDSALELHSSLSNSLTLENTQSGVELTACQQQLSEVIQFLQELIRVNPECITPSNLLRFLENVCYTAIHVHQSYLRGQRSGSDDMLQSVYKLFAAILLTPCESGFQELKFRIQQECLEGLRHYIEEQRLLVTLPSEENEKGIQSSVLSMRDISGILDYTFNTAEAWNTDQQHTHVHVHRDDSWLEDCFKYLVDVLEFSEATTCSHVSGILLPKLLNLSQDKLDTNLSIIWDRLLNIHKTSAKVRAGHTCNVYITLCGLSELYIPLVLSSTPDHSSVQHSFTLHVEEAFWRVIQAGLVHTDSLTRKQACFLMKRAIESASANNLKIPDCASPSPVKITHQEQLTEPWSSSLEGAYLFWWSCESQKKLLAMWADFFLMYETLDEVQVHVVTPVMLKMSSLIQAASTPHLDGRPLLHSSWLTVLFSRWFVHETKTISQWGLVEYLGLNITSCPILQEGGTEFFFSSVLPVLNDSSLYVNKTQGDHSRPLVAEAFTQFMQTCVKILTAQQCADFLRELVAAVCRQSWTPVSLTFVVDALTNLPECSAWGPTELQLLREMQFSCVNMLSVSYRRVVQCLMLQAVLRLLDKDRTSLQQLSVLLTVFSKCLCRGSPLWTQVCEWITASRDTQLFGSNGDMVAAVCSEVTTLLTFDPSALSNASIDLSDIGEPSRVACLVLLVVDAKHISRERSSRTNNGSHLHAILAPLVSVLASIGSHIYLPVIKADTALQLLHSILLHLHHPSTSGGSPDTGKDQVQHEMFTLLFPCLEEIFSFITRRLQSSDIAESADTSRVSLYLSVLESIHTFLERSSVSALMGNVLISGQARLIECCKLLVIQSTEGRESNVLQSHFQSYAACCLLLWLVQMTKSKTLLTLPWDTLLPLVTFGDDIPTPMVIIPDAGATNNLRKMSNLILYTKWKCMSVLLQATLPSPITQPYEAILAACVRDLTLLKGTDAVPLMKSAKVLIYKISQDARSMCVELVEAAWSVILDEWRQKAQKFWLIYAAGVELIFQQCFLVAEEGTEMHDALDKVISSILTLGEGKHKILLIFVKHLCSHWASQFDGKESRILTMKAITNHMSLLVELCTVSSRFSKDIRQQQDTSVFLSQQSHLQTVKDDLIACAEQRPRQRRVVLLNFLLKIATRQSLECCRLITVFLQGLLKKFHELKTSTKPRDMMNSQLHRQNIGLWQMLLVLVPYILKDCAGQILEDVLSSVIREKQSSLKYLMIWVATRLLILVPSLEEHIWNLIQSPRDTSEIMSAH</sequence>
<evidence type="ECO:0000259" key="1">
    <source>
        <dbReference type="Pfam" id="PF25050"/>
    </source>
</evidence>
<evidence type="ECO:0000313" key="2">
    <source>
        <dbReference type="Proteomes" id="UP000694845"/>
    </source>
</evidence>
<dbReference type="Proteomes" id="UP000694845">
    <property type="component" value="Unplaced"/>
</dbReference>
<gene>
    <name evidence="3" type="primary">LOC110978164</name>
</gene>
<accession>A0A8B7Y7U9</accession>
<dbReference type="PANTHER" id="PTHR12029:SF11">
    <property type="entry name" value="METHYLTRANSFERASE TARBP1-RELATED"/>
    <property type="match status" value="1"/>
</dbReference>
<feature type="domain" description="TARBP1" evidence="1">
    <location>
        <begin position="394"/>
        <end position="464"/>
    </location>
</feature>